<reference evidence="3 7" key="4">
    <citation type="submission" date="2020-04" db="EMBL/GenBank/DDBJ databases">
        <title>Complete Genomes and Methylome analysis of CBBP consortium that reverse antibiotic-induced susceptibility to vancomycin-resistant Enterococcus faecium infection.</title>
        <authorList>
            <person name="Fomenkov A."/>
            <person name="Zhang Z."/>
            <person name="Pamer E."/>
            <person name="Roberts R.J."/>
        </authorList>
    </citation>
    <scope>NUCLEOTIDE SEQUENCE [LARGE SCALE GENOMIC DNA]</scope>
    <source>
        <strain evidence="7">CBBP</strain>
        <strain evidence="3">CBBP-1</strain>
    </source>
</reference>
<proteinExistence type="predicted"/>
<dbReference type="Gene3D" id="3.40.50.1000">
    <property type="entry name" value="HAD superfamily/HAD-like"/>
    <property type="match status" value="1"/>
</dbReference>
<dbReference type="InterPro" id="IPR041492">
    <property type="entry name" value="HAD_2"/>
</dbReference>
<dbReference type="EC" id="3.1.3.5" evidence="1"/>
<dbReference type="InterPro" id="IPR006439">
    <property type="entry name" value="HAD-SF_hydro_IA"/>
</dbReference>
<dbReference type="Proteomes" id="UP000501982">
    <property type="component" value="Chromosome"/>
</dbReference>
<name>A0A173UW97_PARDI</name>
<dbReference type="SFLD" id="SFLDG01135">
    <property type="entry name" value="C1.5.6:_HAD__Beta-PGM__Phospha"/>
    <property type="match status" value="1"/>
</dbReference>
<dbReference type="AlphaFoldDB" id="A0A173UW97"/>
<evidence type="ECO:0000313" key="4">
    <source>
        <dbReference type="EMBL" id="WET64315.1"/>
    </source>
</evidence>
<protein>
    <submittedName>
        <fullName evidence="1">5'-nucleotidase</fullName>
        <ecNumber evidence="1">3.1.3.5</ecNumber>
    </submittedName>
    <submittedName>
        <fullName evidence="3">HAD family hydrolase</fullName>
    </submittedName>
    <submittedName>
        <fullName evidence="2">Haloacid dehalogenase</fullName>
    </submittedName>
</protein>
<dbReference type="EMBL" id="CYXP01000005">
    <property type="protein sequence ID" value="CUN18367.1"/>
    <property type="molecule type" value="Genomic_DNA"/>
</dbReference>
<sequence length="224" mass="25413">MNNKRYQHILFDLDGTLTDPMIGITSSVKYALSYFNIEVEDLRSLCPFIGPPLKTSFKDFYQFTDEQADVAIAKYREYFSKQGIFENTLYQGIDELLRLLTENEMKIYLATSKPQPFAQQILEYFHLESYFTFVGGSTFDGSRSEKADVIQYVLDSTDIKTRSDVVMIGDRKYDIEGAKANNIDSIGVLYGYGDEEELANAGANKIVTDIKELSSFLLTGNIPI</sequence>
<dbReference type="EMBL" id="NFJX01000021">
    <property type="protein sequence ID" value="OUP15359.1"/>
    <property type="molecule type" value="Genomic_DNA"/>
</dbReference>
<dbReference type="Gene3D" id="1.10.150.240">
    <property type="entry name" value="Putative phosphatase, domain 2"/>
    <property type="match status" value="1"/>
</dbReference>
<dbReference type="PANTHER" id="PTHR43434:SF20">
    <property type="entry name" value="5'-NUCLEOTIDASE"/>
    <property type="match status" value="1"/>
</dbReference>
<reference evidence="1 5" key="1">
    <citation type="submission" date="2015-09" db="EMBL/GenBank/DDBJ databases">
        <authorList>
            <consortium name="Pathogen Informatics"/>
        </authorList>
    </citation>
    <scope>NUCLEOTIDE SEQUENCE [LARGE SCALE GENOMIC DNA]</scope>
    <source>
        <strain evidence="1 5">2789STDY5608872</strain>
    </source>
</reference>
<evidence type="ECO:0000313" key="1">
    <source>
        <dbReference type="EMBL" id="CUN18367.1"/>
    </source>
</evidence>
<dbReference type="SFLD" id="SFLDG01129">
    <property type="entry name" value="C1.5:_HAD__Beta-PGM__Phosphata"/>
    <property type="match status" value="1"/>
</dbReference>
<evidence type="ECO:0000313" key="3">
    <source>
        <dbReference type="EMBL" id="QJE29005.1"/>
    </source>
</evidence>
<dbReference type="PANTHER" id="PTHR43434">
    <property type="entry name" value="PHOSPHOGLYCOLATE PHOSPHATASE"/>
    <property type="match status" value="1"/>
</dbReference>
<evidence type="ECO:0000313" key="6">
    <source>
        <dbReference type="Proteomes" id="UP000195950"/>
    </source>
</evidence>
<dbReference type="EMBL" id="CP120353">
    <property type="protein sequence ID" value="WET64315.1"/>
    <property type="molecule type" value="Genomic_DNA"/>
</dbReference>
<dbReference type="EMBL" id="CP051672">
    <property type="protein sequence ID" value="QJE29005.1"/>
    <property type="molecule type" value="Genomic_DNA"/>
</dbReference>
<dbReference type="InterPro" id="IPR036412">
    <property type="entry name" value="HAD-like_sf"/>
</dbReference>
<dbReference type="CDD" id="cd04302">
    <property type="entry name" value="HAD_5NT"/>
    <property type="match status" value="1"/>
</dbReference>
<keyword evidence="1" id="KW-0378">Hydrolase</keyword>
<evidence type="ECO:0000313" key="7">
    <source>
        <dbReference type="Proteomes" id="UP000501982"/>
    </source>
</evidence>
<dbReference type="InterPro" id="IPR050155">
    <property type="entry name" value="HAD-like_hydrolase_sf"/>
</dbReference>
<dbReference type="NCBIfam" id="TIGR01549">
    <property type="entry name" value="HAD-SF-IA-v1"/>
    <property type="match status" value="1"/>
</dbReference>
<dbReference type="InterPro" id="IPR023198">
    <property type="entry name" value="PGP-like_dom2"/>
</dbReference>
<evidence type="ECO:0000313" key="5">
    <source>
        <dbReference type="Proteomes" id="UP000095591"/>
    </source>
</evidence>
<dbReference type="FunFam" id="3.40.50.1000:FF:000022">
    <property type="entry name" value="Phosphoglycolate phosphatase"/>
    <property type="match status" value="1"/>
</dbReference>
<dbReference type="InterPro" id="IPR023214">
    <property type="entry name" value="HAD_sf"/>
</dbReference>
<evidence type="ECO:0000313" key="2">
    <source>
        <dbReference type="EMBL" id="OUP15359.1"/>
    </source>
</evidence>
<dbReference type="Proteomes" id="UP000195950">
    <property type="component" value="Unassembled WGS sequence"/>
</dbReference>
<dbReference type="SUPFAM" id="SSF56784">
    <property type="entry name" value="HAD-like"/>
    <property type="match status" value="1"/>
</dbReference>
<organism evidence="1 5">
    <name type="scientific">Parabacteroides distasonis</name>
    <dbReference type="NCBI Taxonomy" id="823"/>
    <lineage>
        <taxon>Bacteria</taxon>
        <taxon>Pseudomonadati</taxon>
        <taxon>Bacteroidota</taxon>
        <taxon>Bacteroidia</taxon>
        <taxon>Bacteroidales</taxon>
        <taxon>Tannerellaceae</taxon>
        <taxon>Parabacteroides</taxon>
    </lineage>
</organism>
<dbReference type="Pfam" id="PF13419">
    <property type="entry name" value="HAD_2"/>
    <property type="match status" value="1"/>
</dbReference>
<dbReference type="Proteomes" id="UP000095591">
    <property type="component" value="Unassembled WGS sequence"/>
</dbReference>
<dbReference type="GO" id="GO:0005829">
    <property type="term" value="C:cytosol"/>
    <property type="evidence" value="ECO:0007669"/>
    <property type="project" value="TreeGrafter"/>
</dbReference>
<dbReference type="GO" id="GO:0004713">
    <property type="term" value="F:protein tyrosine kinase activity"/>
    <property type="evidence" value="ECO:0007669"/>
    <property type="project" value="TreeGrafter"/>
</dbReference>
<gene>
    <name evidence="2" type="ORF">B5F32_17695</name>
    <name evidence="1" type="ORF">ERS852429_02340</name>
    <name evidence="3" type="ORF">HHO38_12090</name>
    <name evidence="4" type="ORF">P2T59_21955</name>
</gene>
<reference evidence="4" key="5">
    <citation type="submission" date="2023-03" db="EMBL/GenBank/DDBJ databases">
        <title>Parabacteroides distasonis, a bacteria resistant against UC.</title>
        <authorList>
            <person name="Dai W."/>
        </authorList>
    </citation>
    <scope>NUCLEOTIDE SEQUENCE</scope>
    <source>
        <strain evidence="4">F1-28</strain>
    </source>
</reference>
<accession>A0A173UW97</accession>
<dbReference type="Proteomes" id="UP001221009">
    <property type="component" value="Chromosome"/>
</dbReference>
<dbReference type="SFLD" id="SFLDS00003">
    <property type="entry name" value="Haloacid_Dehalogenase"/>
    <property type="match status" value="1"/>
</dbReference>
<reference evidence="6" key="2">
    <citation type="submission" date="2017-04" db="EMBL/GenBank/DDBJ databases">
        <title>Function of individual gut microbiota members based on whole genome sequencing of pure cultures obtained from chicken caecum.</title>
        <authorList>
            <person name="Medvecky M."/>
            <person name="Cejkova D."/>
            <person name="Polansky O."/>
            <person name="Karasova D."/>
            <person name="Kubasova T."/>
            <person name="Cizek A."/>
            <person name="Rychlik I."/>
        </authorList>
    </citation>
    <scope>NUCLEOTIDE SEQUENCE [LARGE SCALE GENOMIC DNA]</scope>
    <source>
        <strain evidence="6">An199</strain>
    </source>
</reference>
<dbReference type="GO" id="GO:0008253">
    <property type="term" value="F:5'-nucleotidase activity"/>
    <property type="evidence" value="ECO:0007669"/>
    <property type="project" value="UniProtKB-EC"/>
</dbReference>
<reference evidence="2" key="3">
    <citation type="journal article" date="2018" name="BMC Genomics">
        <title>Whole genome sequencing and function prediction of 133 gut anaerobes isolated from chicken caecum in pure cultures.</title>
        <authorList>
            <person name="Medvecky M."/>
            <person name="Cejkova D."/>
            <person name="Polansky O."/>
            <person name="Karasova D."/>
            <person name="Kubasova T."/>
            <person name="Cizek A."/>
            <person name="Rychlik I."/>
        </authorList>
    </citation>
    <scope>NUCLEOTIDE SEQUENCE</scope>
    <source>
        <strain evidence="2">An199</strain>
    </source>
</reference>
<dbReference type="RefSeq" id="WP_036616098.1">
    <property type="nucleotide sequence ID" value="NZ_CP051672.1"/>
</dbReference>